<dbReference type="InterPro" id="IPR027417">
    <property type="entry name" value="P-loop_NTPase"/>
</dbReference>
<comment type="caution">
    <text evidence="2">The sequence shown here is derived from an EMBL/GenBank/DDBJ whole genome shotgun (WGS) entry which is preliminary data.</text>
</comment>
<feature type="domain" description="KAP NTPase" evidence="1">
    <location>
        <begin position="35"/>
        <end position="260"/>
    </location>
</feature>
<accession>A0ABU2HKH9</accession>
<evidence type="ECO:0000259" key="1">
    <source>
        <dbReference type="Pfam" id="PF07693"/>
    </source>
</evidence>
<dbReference type="RefSeq" id="WP_310966783.1">
    <property type="nucleotide sequence ID" value="NZ_JAVMBO010000018.1"/>
</dbReference>
<sequence>MNALENTIATLIDQEGLPESYANTVQQIIVPLVHYASQLYRSAQRTLVLGIHGAQGTGKSTLSLFMRELLSKHWNCPTACFSLDDIYLTRAERWELAEQVHPLLITRGVPGTHDLELGQRVIDQLRSAQPKDETAVPVFDKAMDDRAPADDWPVFKGRPAVILLEGWCVGAVAQSKEALITPVNLLEEQEDTERVWRDFVNQCLNTTYKDFFSQLDSLIMLKAPSMESVLEWRTLQEHKLAVRIRTAVAATDKSKQLQVMSDDEIARFIMHYERITRASLAEMPARAEVVIGVSESHFLSFKVEPPIHMGYPDRPRDL</sequence>
<protein>
    <recommendedName>
        <fullName evidence="1">KAP NTPase domain-containing protein</fullName>
    </recommendedName>
</protein>
<dbReference type="EMBL" id="JAVMBO010000018">
    <property type="protein sequence ID" value="MDS1311571.1"/>
    <property type="molecule type" value="Genomic_DNA"/>
</dbReference>
<dbReference type="Gene3D" id="3.40.50.300">
    <property type="entry name" value="P-loop containing nucleotide triphosphate hydrolases"/>
    <property type="match status" value="1"/>
</dbReference>
<dbReference type="SUPFAM" id="SSF52540">
    <property type="entry name" value="P-loop containing nucleoside triphosphate hydrolases"/>
    <property type="match status" value="1"/>
</dbReference>
<dbReference type="Proteomes" id="UP001267407">
    <property type="component" value="Unassembled WGS sequence"/>
</dbReference>
<keyword evidence="3" id="KW-1185">Reference proteome</keyword>
<organism evidence="2 3">
    <name type="scientific">Marinobacter xiaoshiensis</name>
    <dbReference type="NCBI Taxonomy" id="3073652"/>
    <lineage>
        <taxon>Bacteria</taxon>
        <taxon>Pseudomonadati</taxon>
        <taxon>Pseudomonadota</taxon>
        <taxon>Gammaproteobacteria</taxon>
        <taxon>Pseudomonadales</taxon>
        <taxon>Marinobacteraceae</taxon>
        <taxon>Marinobacter</taxon>
    </lineage>
</organism>
<name>A0ABU2HKH9_9GAMM</name>
<evidence type="ECO:0000313" key="3">
    <source>
        <dbReference type="Proteomes" id="UP001267407"/>
    </source>
</evidence>
<evidence type="ECO:0000313" key="2">
    <source>
        <dbReference type="EMBL" id="MDS1311571.1"/>
    </source>
</evidence>
<reference evidence="2" key="1">
    <citation type="submission" date="2023-09" db="EMBL/GenBank/DDBJ databases">
        <title>Marinobacter sediminicola sp. nov. and Marinobacter maritimum sp. nov., isolated from marine sediment.</title>
        <authorList>
            <person name="An J."/>
        </authorList>
    </citation>
    <scope>NUCLEOTIDE SEQUENCE</scope>
    <source>
        <strain evidence="2">F60267</strain>
    </source>
</reference>
<dbReference type="Pfam" id="PF07693">
    <property type="entry name" value="KAP_NTPase"/>
    <property type="match status" value="1"/>
</dbReference>
<gene>
    <name evidence="2" type="ORF">RKA07_15825</name>
</gene>
<dbReference type="InterPro" id="IPR011646">
    <property type="entry name" value="KAP_P-loop"/>
</dbReference>
<proteinExistence type="predicted"/>